<evidence type="ECO:0000256" key="2">
    <source>
        <dbReference type="ARBA" id="ARBA00006459"/>
    </source>
</evidence>
<protein>
    <submittedName>
        <fullName evidence="9">Uncharacterized protein</fullName>
    </submittedName>
</protein>
<sequence length="637" mass="72725">MSSDIPHWNAFQFVIICVYTCFLSFIQSPNGGLSVVAVYISLLVLGVPAIFVQLKLGGYLQTSMVSMFTKFFPIWKGLGFMALIDLYMMLVTYAPLVAQMGTYAFIAISEDDYLWGKCDKVQHMAKKDEMCSLTTPERVGDQLIPRRPEEIFYLREFLQMSDSIEDMGGFPHWRFNELAHKAEMSLMPVTLAIVWVLVALVVGFGARLCGWVLFLLGPAAVGCLLTVLGYGFHHLDNKHAVTYLKNLYVFKDSDDDYILTIWTKNFKFFTYTFPLWSAICCTMGKLCGRSRKLRNLTWLMLFIVFVLVSQLPNFAMAPYLGNLYDKNKGYIRYSYGLGRLMWQMPAAFTDLQVPNVYALVFFLSAFLFWFMFLCVGTLTIVDNIVDAIKKNLSCQPCNRITVSIFVTFFVTISALGIGSLQTMQVGHYVFLLITQSMDKLRYPYIFLMGVGLLVVYVKQNFGLIERIVMGCWFSVSCIVCSAIWQYNLYEEWDKHSNRVFYDELSRTPHTYFPGQEWTWVSWSLAAFPYVGIILGVVHACFSACHSDTVVDEETTSTSCCRKLCCGTSQRVREQTGDDFAPPPLLPSEPSAPPYMYSYMENGGQGRGDDHYHLDHYKLDYDPSESEPLTQHDRSTRI</sequence>
<accession>A0AAE0XZG4</accession>
<organism evidence="9 10">
    <name type="scientific">Elysia crispata</name>
    <name type="common">lettuce slug</name>
    <dbReference type="NCBI Taxonomy" id="231223"/>
    <lineage>
        <taxon>Eukaryota</taxon>
        <taxon>Metazoa</taxon>
        <taxon>Spiralia</taxon>
        <taxon>Lophotrochozoa</taxon>
        <taxon>Mollusca</taxon>
        <taxon>Gastropoda</taxon>
        <taxon>Heterobranchia</taxon>
        <taxon>Euthyneura</taxon>
        <taxon>Panpulmonata</taxon>
        <taxon>Sacoglossa</taxon>
        <taxon>Placobranchoidea</taxon>
        <taxon>Plakobranchidae</taxon>
        <taxon>Elysia</taxon>
    </lineage>
</organism>
<evidence type="ECO:0000256" key="4">
    <source>
        <dbReference type="ARBA" id="ARBA00022692"/>
    </source>
</evidence>
<dbReference type="EMBL" id="JAWDGP010007240">
    <property type="protein sequence ID" value="KAK3727422.1"/>
    <property type="molecule type" value="Genomic_DNA"/>
</dbReference>
<feature type="transmembrane region" description="Helical" evidence="8">
    <location>
        <begin position="440"/>
        <end position="457"/>
    </location>
</feature>
<feature type="transmembrane region" description="Helical" evidence="8">
    <location>
        <begin position="74"/>
        <end position="96"/>
    </location>
</feature>
<dbReference type="SUPFAM" id="SSF161070">
    <property type="entry name" value="SNF-like"/>
    <property type="match status" value="1"/>
</dbReference>
<keyword evidence="5 8" id="KW-1133">Transmembrane helix</keyword>
<name>A0AAE0XZG4_9GAST</name>
<feature type="transmembrane region" description="Helical" evidence="8">
    <location>
        <begin position="519"/>
        <end position="541"/>
    </location>
</feature>
<evidence type="ECO:0000256" key="3">
    <source>
        <dbReference type="ARBA" id="ARBA00022448"/>
    </source>
</evidence>
<feature type="transmembrane region" description="Helical" evidence="8">
    <location>
        <begin position="356"/>
        <end position="381"/>
    </location>
</feature>
<feature type="transmembrane region" description="Helical" evidence="8">
    <location>
        <begin position="6"/>
        <end position="26"/>
    </location>
</feature>
<keyword evidence="7" id="KW-0325">Glycoprotein</keyword>
<evidence type="ECO:0000313" key="10">
    <source>
        <dbReference type="Proteomes" id="UP001283361"/>
    </source>
</evidence>
<comment type="subcellular location">
    <subcellularLocation>
        <location evidence="1">Membrane</location>
        <topology evidence="1">Multi-pass membrane protein</topology>
    </subcellularLocation>
</comment>
<dbReference type="InterPro" id="IPR037272">
    <property type="entry name" value="SNS_sf"/>
</dbReference>
<evidence type="ECO:0000256" key="8">
    <source>
        <dbReference type="SAM" id="Phobius"/>
    </source>
</evidence>
<feature type="transmembrane region" description="Helical" evidence="8">
    <location>
        <begin position="211"/>
        <end position="232"/>
    </location>
</feature>
<feature type="transmembrane region" description="Helical" evidence="8">
    <location>
        <begin position="402"/>
        <end position="420"/>
    </location>
</feature>
<feature type="transmembrane region" description="Helical" evidence="8">
    <location>
        <begin position="298"/>
        <end position="320"/>
    </location>
</feature>
<dbReference type="PANTHER" id="PTHR11616:SF321">
    <property type="entry name" value="SODIUM-DEPENDENT NUTRIENT AMINO ACID TRANSPORTER 1-RELATED"/>
    <property type="match status" value="1"/>
</dbReference>
<dbReference type="Proteomes" id="UP001283361">
    <property type="component" value="Unassembled WGS sequence"/>
</dbReference>
<evidence type="ECO:0000256" key="6">
    <source>
        <dbReference type="ARBA" id="ARBA00023136"/>
    </source>
</evidence>
<keyword evidence="10" id="KW-1185">Reference proteome</keyword>
<evidence type="ECO:0000256" key="1">
    <source>
        <dbReference type="ARBA" id="ARBA00004141"/>
    </source>
</evidence>
<feature type="transmembrane region" description="Helical" evidence="8">
    <location>
        <begin position="184"/>
        <end position="205"/>
    </location>
</feature>
<dbReference type="GO" id="GO:0089718">
    <property type="term" value="P:amino acid import across plasma membrane"/>
    <property type="evidence" value="ECO:0007669"/>
    <property type="project" value="TreeGrafter"/>
</dbReference>
<comment type="caution">
    <text evidence="9">The sequence shown here is derived from an EMBL/GenBank/DDBJ whole genome shotgun (WGS) entry which is preliminary data.</text>
</comment>
<gene>
    <name evidence="9" type="ORF">RRG08_058839</name>
</gene>
<feature type="transmembrane region" description="Helical" evidence="8">
    <location>
        <begin position="469"/>
        <end position="486"/>
    </location>
</feature>
<dbReference type="PANTHER" id="PTHR11616">
    <property type="entry name" value="SODIUM/CHLORIDE DEPENDENT TRANSPORTER"/>
    <property type="match status" value="1"/>
</dbReference>
<comment type="similarity">
    <text evidence="2">Belongs to the sodium:neurotransmitter symporter (SNF) (TC 2.A.22) family.</text>
</comment>
<keyword evidence="6 8" id="KW-0472">Membrane</keyword>
<evidence type="ECO:0000256" key="5">
    <source>
        <dbReference type="ARBA" id="ARBA00022989"/>
    </source>
</evidence>
<evidence type="ECO:0000256" key="7">
    <source>
        <dbReference type="ARBA" id="ARBA00023180"/>
    </source>
</evidence>
<feature type="transmembrane region" description="Helical" evidence="8">
    <location>
        <begin position="33"/>
        <end position="54"/>
    </location>
</feature>
<reference evidence="9" key="1">
    <citation type="journal article" date="2023" name="G3 (Bethesda)">
        <title>A reference genome for the long-term kleptoplast-retaining sea slug Elysia crispata morphotype clarki.</title>
        <authorList>
            <person name="Eastman K.E."/>
            <person name="Pendleton A.L."/>
            <person name="Shaikh M.A."/>
            <person name="Suttiyut T."/>
            <person name="Ogas R."/>
            <person name="Tomko P."/>
            <person name="Gavelis G."/>
            <person name="Widhalm J.R."/>
            <person name="Wisecaver J.H."/>
        </authorList>
    </citation>
    <scope>NUCLEOTIDE SEQUENCE</scope>
    <source>
        <strain evidence="9">ECLA1</strain>
    </source>
</reference>
<dbReference type="Pfam" id="PF00209">
    <property type="entry name" value="SNF"/>
    <property type="match status" value="1"/>
</dbReference>
<dbReference type="AlphaFoldDB" id="A0AAE0XZG4"/>
<keyword evidence="3" id="KW-0813">Transport</keyword>
<dbReference type="GO" id="GO:0005886">
    <property type="term" value="C:plasma membrane"/>
    <property type="evidence" value="ECO:0007669"/>
    <property type="project" value="TreeGrafter"/>
</dbReference>
<keyword evidence="4 8" id="KW-0812">Transmembrane</keyword>
<dbReference type="PROSITE" id="PS50267">
    <property type="entry name" value="NA_NEUROTRAN_SYMP_3"/>
    <property type="match status" value="1"/>
</dbReference>
<dbReference type="InterPro" id="IPR000175">
    <property type="entry name" value="Na/ntran_symport"/>
</dbReference>
<evidence type="ECO:0000313" key="9">
    <source>
        <dbReference type="EMBL" id="KAK3727422.1"/>
    </source>
</evidence>
<dbReference type="GO" id="GO:0005283">
    <property type="term" value="F:amino acid:sodium symporter activity"/>
    <property type="evidence" value="ECO:0007669"/>
    <property type="project" value="TreeGrafter"/>
</dbReference>
<proteinExistence type="inferred from homology"/>